<dbReference type="PANTHER" id="PTHR23132">
    <property type="entry name" value="D-ALANINE--D-ALANINE LIGASE"/>
    <property type="match status" value="1"/>
</dbReference>
<dbReference type="GO" id="GO:0046872">
    <property type="term" value="F:metal ion binding"/>
    <property type="evidence" value="ECO:0007669"/>
    <property type="project" value="UniProtKB-KW"/>
</dbReference>
<accession>A0A644ZFV4</accession>
<dbReference type="Pfam" id="PF07478">
    <property type="entry name" value="Dala_Dala_lig_C"/>
    <property type="match status" value="1"/>
</dbReference>
<name>A0A644ZFV4_9ZZZZ</name>
<evidence type="ECO:0000313" key="14">
    <source>
        <dbReference type="EMBL" id="MPM39716.1"/>
    </source>
</evidence>
<keyword evidence="12" id="KW-0961">Cell wall biogenesis/degradation</keyword>
<dbReference type="EC" id="6.3.2.4" evidence="14"/>
<dbReference type="InterPro" id="IPR016185">
    <property type="entry name" value="PreATP-grasp_dom_sf"/>
</dbReference>
<dbReference type="Gene3D" id="3.30.1490.20">
    <property type="entry name" value="ATP-grasp fold, A domain"/>
    <property type="match status" value="1"/>
</dbReference>
<comment type="cofactor">
    <cofactor evidence="2">
        <name>Mg(2+)</name>
        <dbReference type="ChEBI" id="CHEBI:18420"/>
    </cofactor>
</comment>
<keyword evidence="9" id="KW-0133">Cell shape</keyword>
<evidence type="ECO:0000256" key="2">
    <source>
        <dbReference type="ARBA" id="ARBA00001946"/>
    </source>
</evidence>
<dbReference type="Gene3D" id="3.40.50.20">
    <property type="match status" value="1"/>
</dbReference>
<evidence type="ECO:0000256" key="9">
    <source>
        <dbReference type="ARBA" id="ARBA00022960"/>
    </source>
</evidence>
<dbReference type="SUPFAM" id="SSF52440">
    <property type="entry name" value="PreATP-grasp domain"/>
    <property type="match status" value="1"/>
</dbReference>
<evidence type="ECO:0000259" key="13">
    <source>
        <dbReference type="PROSITE" id="PS50975"/>
    </source>
</evidence>
<gene>
    <name evidence="14" type="primary">ddlA_4</name>
    <name evidence="14" type="ORF">SDC9_86350</name>
</gene>
<dbReference type="NCBIfam" id="TIGR01205">
    <property type="entry name" value="D_ala_D_alaTIGR"/>
    <property type="match status" value="1"/>
</dbReference>
<evidence type="ECO:0000256" key="4">
    <source>
        <dbReference type="ARBA" id="ARBA00022598"/>
    </source>
</evidence>
<dbReference type="GO" id="GO:0005524">
    <property type="term" value="F:ATP binding"/>
    <property type="evidence" value="ECO:0007669"/>
    <property type="project" value="UniProtKB-KW"/>
</dbReference>
<dbReference type="HAMAP" id="MF_00047">
    <property type="entry name" value="Dala_Dala_lig"/>
    <property type="match status" value="1"/>
</dbReference>
<evidence type="ECO:0000256" key="3">
    <source>
        <dbReference type="ARBA" id="ARBA00010871"/>
    </source>
</evidence>
<dbReference type="InterPro" id="IPR011127">
    <property type="entry name" value="Dala_Dala_lig_N"/>
</dbReference>
<dbReference type="InterPro" id="IPR005905">
    <property type="entry name" value="D_ala_D_ala"/>
</dbReference>
<dbReference type="PROSITE" id="PS50975">
    <property type="entry name" value="ATP_GRASP"/>
    <property type="match status" value="1"/>
</dbReference>
<keyword evidence="7" id="KW-0067">ATP-binding</keyword>
<evidence type="ECO:0000256" key="11">
    <source>
        <dbReference type="ARBA" id="ARBA00023211"/>
    </source>
</evidence>
<comment type="cofactor">
    <cofactor evidence="1">
        <name>Mn(2+)</name>
        <dbReference type="ChEBI" id="CHEBI:29035"/>
    </cofactor>
</comment>
<dbReference type="PIRSF" id="PIRSF039102">
    <property type="entry name" value="Ddl/VanB"/>
    <property type="match status" value="1"/>
</dbReference>
<dbReference type="PROSITE" id="PS00843">
    <property type="entry name" value="DALA_DALA_LIGASE_1"/>
    <property type="match status" value="1"/>
</dbReference>
<evidence type="ECO:0000256" key="8">
    <source>
        <dbReference type="ARBA" id="ARBA00022842"/>
    </source>
</evidence>
<dbReference type="GO" id="GO:0071555">
    <property type="term" value="P:cell wall organization"/>
    <property type="evidence" value="ECO:0007669"/>
    <property type="project" value="UniProtKB-KW"/>
</dbReference>
<dbReference type="GO" id="GO:0009252">
    <property type="term" value="P:peptidoglycan biosynthetic process"/>
    <property type="evidence" value="ECO:0007669"/>
    <property type="project" value="UniProtKB-KW"/>
</dbReference>
<evidence type="ECO:0000256" key="5">
    <source>
        <dbReference type="ARBA" id="ARBA00022723"/>
    </source>
</evidence>
<proteinExistence type="inferred from homology"/>
<evidence type="ECO:0000256" key="10">
    <source>
        <dbReference type="ARBA" id="ARBA00022984"/>
    </source>
</evidence>
<keyword evidence="5" id="KW-0479">Metal-binding</keyword>
<protein>
    <submittedName>
        <fullName evidence="14">D-alanine--D-alanine ligase A</fullName>
        <ecNumber evidence="14">6.3.2.4</ecNumber>
    </submittedName>
</protein>
<comment type="similarity">
    <text evidence="3">Belongs to the D-alanine--D-alanine ligase family.</text>
</comment>
<organism evidence="14">
    <name type="scientific">bioreactor metagenome</name>
    <dbReference type="NCBI Taxonomy" id="1076179"/>
    <lineage>
        <taxon>unclassified sequences</taxon>
        <taxon>metagenomes</taxon>
        <taxon>ecological metagenomes</taxon>
    </lineage>
</organism>
<dbReference type="GO" id="GO:0005829">
    <property type="term" value="C:cytosol"/>
    <property type="evidence" value="ECO:0007669"/>
    <property type="project" value="TreeGrafter"/>
</dbReference>
<keyword evidence="6" id="KW-0547">Nucleotide-binding</keyword>
<dbReference type="NCBIfam" id="NF002528">
    <property type="entry name" value="PRK01966.1-4"/>
    <property type="match status" value="1"/>
</dbReference>
<dbReference type="PANTHER" id="PTHR23132:SF25">
    <property type="entry name" value="D-ALANINE--D-ALANINE LIGASE A"/>
    <property type="match status" value="1"/>
</dbReference>
<evidence type="ECO:0000256" key="7">
    <source>
        <dbReference type="ARBA" id="ARBA00022840"/>
    </source>
</evidence>
<dbReference type="InterPro" id="IPR011761">
    <property type="entry name" value="ATP-grasp"/>
</dbReference>
<comment type="caution">
    <text evidence="14">The sequence shown here is derived from an EMBL/GenBank/DDBJ whole genome shotgun (WGS) entry which is preliminary data.</text>
</comment>
<dbReference type="GO" id="GO:0008360">
    <property type="term" value="P:regulation of cell shape"/>
    <property type="evidence" value="ECO:0007669"/>
    <property type="project" value="UniProtKB-KW"/>
</dbReference>
<evidence type="ECO:0000256" key="6">
    <source>
        <dbReference type="ARBA" id="ARBA00022741"/>
    </source>
</evidence>
<dbReference type="GO" id="GO:0008716">
    <property type="term" value="F:D-alanine-D-alanine ligase activity"/>
    <property type="evidence" value="ECO:0007669"/>
    <property type="project" value="UniProtKB-EC"/>
</dbReference>
<dbReference type="AlphaFoldDB" id="A0A644ZFV4"/>
<evidence type="ECO:0000256" key="1">
    <source>
        <dbReference type="ARBA" id="ARBA00001936"/>
    </source>
</evidence>
<keyword evidence="11" id="KW-0464">Manganese</keyword>
<evidence type="ECO:0000256" key="12">
    <source>
        <dbReference type="ARBA" id="ARBA00023316"/>
    </source>
</evidence>
<reference evidence="14" key="1">
    <citation type="submission" date="2019-08" db="EMBL/GenBank/DDBJ databases">
        <authorList>
            <person name="Kucharzyk K."/>
            <person name="Murdoch R.W."/>
            <person name="Higgins S."/>
            <person name="Loffler F."/>
        </authorList>
    </citation>
    <scope>NUCLEOTIDE SEQUENCE</scope>
</reference>
<dbReference type="PROSITE" id="PS00844">
    <property type="entry name" value="DALA_DALA_LIGASE_2"/>
    <property type="match status" value="1"/>
</dbReference>
<feature type="domain" description="ATP-grasp" evidence="13">
    <location>
        <begin position="126"/>
        <end position="343"/>
    </location>
</feature>
<dbReference type="EMBL" id="VSSQ01008745">
    <property type="protein sequence ID" value="MPM39716.1"/>
    <property type="molecule type" value="Genomic_DNA"/>
</dbReference>
<dbReference type="InterPro" id="IPR011095">
    <property type="entry name" value="Dala_Dala_lig_C"/>
</dbReference>
<dbReference type="Pfam" id="PF01820">
    <property type="entry name" value="Dala_Dala_lig_N"/>
    <property type="match status" value="1"/>
</dbReference>
<sequence>MRVALLYGGRSAEHDVSVASAISVYQALLEAKHEVIPIAITLEGNWYKQTKEPGKEIERNAPLSLKPGEGLFLGESTLALDAAFATTHGYGGEDGNLQGLCMLCGIPLAGCDTVSSAIGMHKDLASRLFNSYDIPTVATVVLDRFHLLNLEAFVMDHFTRITKQLGPHLFVKPENAGSSVGVRVLKDAQPDTLVEALRYAALFSERVLIQTLMEEVQEVECAALRTMDGKLRIAGPAAVIDPAKQEQGFLSYEHKYGSSNTAYLELPSTVEEATAKEIRRYAKQAFLAIKADGYARIDFFLAKEGIFLNEINTSPGMTLTSHYPKLMASIGYTMSEVLDHLLYDALARAKEERGRIYRPPTL</sequence>
<dbReference type="Gene3D" id="3.30.470.20">
    <property type="entry name" value="ATP-grasp fold, B domain"/>
    <property type="match status" value="1"/>
</dbReference>
<dbReference type="InterPro" id="IPR013815">
    <property type="entry name" value="ATP_grasp_subdomain_1"/>
</dbReference>
<dbReference type="SUPFAM" id="SSF56059">
    <property type="entry name" value="Glutathione synthetase ATP-binding domain-like"/>
    <property type="match status" value="1"/>
</dbReference>
<keyword evidence="8" id="KW-0460">Magnesium</keyword>
<dbReference type="InterPro" id="IPR000291">
    <property type="entry name" value="D-Ala_lig_Van_CS"/>
</dbReference>
<keyword evidence="4 14" id="KW-0436">Ligase</keyword>
<keyword evidence="10" id="KW-0573">Peptidoglycan synthesis</keyword>